<evidence type="ECO:0000256" key="1">
    <source>
        <dbReference type="SAM" id="MobiDB-lite"/>
    </source>
</evidence>
<proteinExistence type="predicted"/>
<name>A0A803QDE0_CANSA</name>
<reference evidence="2" key="1">
    <citation type="submission" date="2018-11" db="EMBL/GenBank/DDBJ databases">
        <authorList>
            <person name="Grassa J C."/>
        </authorList>
    </citation>
    <scope>NUCLEOTIDE SEQUENCE [LARGE SCALE GENOMIC DNA]</scope>
</reference>
<dbReference type="AlphaFoldDB" id="A0A803QDE0"/>
<dbReference type="Proteomes" id="UP000596661">
    <property type="component" value="Chromosome 9"/>
</dbReference>
<keyword evidence="3" id="KW-1185">Reference proteome</keyword>
<feature type="compositionally biased region" description="Pro residues" evidence="1">
    <location>
        <begin position="185"/>
        <end position="198"/>
    </location>
</feature>
<feature type="compositionally biased region" description="Polar residues" evidence="1">
    <location>
        <begin position="202"/>
        <end position="217"/>
    </location>
</feature>
<evidence type="ECO:0000313" key="2">
    <source>
        <dbReference type="EnsemblPlants" id="cds.evm.model.09.1108"/>
    </source>
</evidence>
<feature type="region of interest" description="Disordered" evidence="1">
    <location>
        <begin position="185"/>
        <end position="232"/>
    </location>
</feature>
<accession>A0A803QDE0</accession>
<sequence length="238" mass="25264">MGVEVGGEGGKVRGGEFGVDDIPGMDGNPGINDGIPGMDGMPGMDGIPGMEGIPGILKKGGEFESPGIDENPGIDGNPGMLGMDGIPGMDGNFSSLMLSLAIFSLPCLFSNNFSPAPVHFALCTARALRAPHRLRPRAPVPCTRVPPRPRAPHCPRARRYLHLLALVLVSPALPCPTLLTPALPHAPAPRTMPAPRAQPPTLRQSSFPSWYQQSKQGSIRRDNDDTMSIDNVDKVHFI</sequence>
<reference evidence="2" key="2">
    <citation type="submission" date="2021-03" db="UniProtKB">
        <authorList>
            <consortium name="EnsemblPlants"/>
        </authorList>
    </citation>
    <scope>IDENTIFICATION</scope>
</reference>
<dbReference type="Gramene" id="evm.model.09.1108">
    <property type="protein sequence ID" value="cds.evm.model.09.1108"/>
    <property type="gene ID" value="evm.TU.09.1108"/>
</dbReference>
<dbReference type="EMBL" id="UZAU01000737">
    <property type="status" value="NOT_ANNOTATED_CDS"/>
    <property type="molecule type" value="Genomic_DNA"/>
</dbReference>
<protein>
    <submittedName>
        <fullName evidence="2">Uncharacterized protein</fullName>
    </submittedName>
</protein>
<evidence type="ECO:0000313" key="3">
    <source>
        <dbReference type="Proteomes" id="UP000596661"/>
    </source>
</evidence>
<organism evidence="2 3">
    <name type="scientific">Cannabis sativa</name>
    <name type="common">Hemp</name>
    <name type="synonym">Marijuana</name>
    <dbReference type="NCBI Taxonomy" id="3483"/>
    <lineage>
        <taxon>Eukaryota</taxon>
        <taxon>Viridiplantae</taxon>
        <taxon>Streptophyta</taxon>
        <taxon>Embryophyta</taxon>
        <taxon>Tracheophyta</taxon>
        <taxon>Spermatophyta</taxon>
        <taxon>Magnoliopsida</taxon>
        <taxon>eudicotyledons</taxon>
        <taxon>Gunneridae</taxon>
        <taxon>Pentapetalae</taxon>
        <taxon>rosids</taxon>
        <taxon>fabids</taxon>
        <taxon>Rosales</taxon>
        <taxon>Cannabaceae</taxon>
        <taxon>Cannabis</taxon>
    </lineage>
</organism>
<feature type="region of interest" description="Disordered" evidence="1">
    <location>
        <begin position="1"/>
        <end position="26"/>
    </location>
</feature>
<dbReference type="EnsemblPlants" id="evm.model.09.1108">
    <property type="protein sequence ID" value="cds.evm.model.09.1108"/>
    <property type="gene ID" value="evm.TU.09.1108"/>
</dbReference>